<evidence type="ECO:0000256" key="7">
    <source>
        <dbReference type="ARBA" id="ARBA00022490"/>
    </source>
</evidence>
<keyword evidence="14" id="KW-0324">Glycolysis</keyword>
<dbReference type="EC" id="1.2.1.12" evidence="6"/>
<evidence type="ECO:0000313" key="23">
    <source>
        <dbReference type="Proteomes" id="UP001488838"/>
    </source>
</evidence>
<proteinExistence type="inferred from homology"/>
<evidence type="ECO:0000256" key="13">
    <source>
        <dbReference type="ARBA" id="ARBA00023027"/>
    </source>
</evidence>
<feature type="domain" description="Glyceraldehyde 3-phosphate dehydrogenase catalytic" evidence="21">
    <location>
        <begin position="5"/>
        <end position="63"/>
    </location>
</feature>
<comment type="caution">
    <text evidence="22">The sequence shown here is derived from an EMBL/GenBank/DDBJ whole genome shotgun (WGS) entry which is preliminary data.</text>
</comment>
<comment type="subcellular location">
    <subcellularLocation>
        <location evidence="2">Cytoplasm</location>
        <location evidence="2">Cytoskeleton</location>
    </subcellularLocation>
    <subcellularLocation>
        <location evidence="3">Cytoplasm</location>
        <location evidence="3">Cytosol</location>
    </subcellularLocation>
    <subcellularLocation>
        <location evidence="1">Nucleus</location>
    </subcellularLocation>
</comment>
<dbReference type="GO" id="GO:0005829">
    <property type="term" value="C:cytosol"/>
    <property type="evidence" value="ECO:0007669"/>
    <property type="project" value="UniProtKB-SubCell"/>
</dbReference>
<keyword evidence="13" id="KW-0520">NAD</keyword>
<evidence type="ECO:0000256" key="6">
    <source>
        <dbReference type="ARBA" id="ARBA00013119"/>
    </source>
</evidence>
<evidence type="ECO:0000256" key="19">
    <source>
        <dbReference type="ARBA" id="ARBA00047698"/>
    </source>
</evidence>
<evidence type="ECO:0000256" key="20">
    <source>
        <dbReference type="ARBA" id="ARBA00048005"/>
    </source>
</evidence>
<evidence type="ECO:0000313" key="22">
    <source>
        <dbReference type="EMBL" id="KAK7816322.1"/>
    </source>
</evidence>
<name>A0AAW0IPG3_MYOGA</name>
<dbReference type="GO" id="GO:0006915">
    <property type="term" value="P:apoptotic process"/>
    <property type="evidence" value="ECO:0007669"/>
    <property type="project" value="UniProtKB-KW"/>
</dbReference>
<keyword evidence="16" id="KW-0539">Nucleus</keyword>
<comment type="subunit">
    <text evidence="18">Homotetramer. Interacts with TPPP; the interaction is direct. Interacts (when S-nitrosylated) with SIAH1; leading to nuclear translocation. Interacts with RILPL1/GOSPEL, leading to prevent the interaction between GAPDH and SIAH1 and prevent nuclear translocation. Interacts with CHP1; the interaction increases the binding of CHP1 with microtubules. Associates with microtubules. Interacts with EIF1AD, USP25, PRKCI and WARS1. Interacts with phosphorylated RPL13A; inhibited by oxidatively-modified low-densitity lipoprotein (LDL(ox)). Component of the GAIT complex. Interacts with FKBP6; leading to inhibit GAPDH catalytic activity. Interacts with TRAF2, promoting TRAF2 ubiquitination. Interacts with TRAF3, promoting TRAF3 ubiquitination.</text>
</comment>
<evidence type="ECO:0000256" key="3">
    <source>
        <dbReference type="ARBA" id="ARBA00004514"/>
    </source>
</evidence>
<comment type="similarity">
    <text evidence="5">Belongs to the glyceraldehyde-3-phosphate dehydrogenase family.</text>
</comment>
<dbReference type="InterPro" id="IPR020831">
    <property type="entry name" value="GlycerAld/Erythrose_P_DH"/>
</dbReference>
<evidence type="ECO:0000256" key="4">
    <source>
        <dbReference type="ARBA" id="ARBA00004869"/>
    </source>
</evidence>
<dbReference type="GO" id="GO:0004365">
    <property type="term" value="F:glyceraldehyde-3-phosphate dehydrogenase (NAD+) (phosphorylating) activity"/>
    <property type="evidence" value="ECO:0007669"/>
    <property type="project" value="UniProtKB-EC"/>
</dbReference>
<evidence type="ECO:0000256" key="1">
    <source>
        <dbReference type="ARBA" id="ARBA00004123"/>
    </source>
</evidence>
<evidence type="ECO:0000259" key="21">
    <source>
        <dbReference type="Pfam" id="PF02800"/>
    </source>
</evidence>
<sequence length="68" mass="7674">MGLLFHFPTLRMSIIDLTCQLEKAAKYDDVKKVVKPTSEDPLKGILGYTENQVVSCKLTVTPHTLFHL</sequence>
<organism evidence="22 23">
    <name type="scientific">Myodes glareolus</name>
    <name type="common">Bank vole</name>
    <name type="synonym">Clethrionomys glareolus</name>
    <dbReference type="NCBI Taxonomy" id="447135"/>
    <lineage>
        <taxon>Eukaryota</taxon>
        <taxon>Metazoa</taxon>
        <taxon>Chordata</taxon>
        <taxon>Craniata</taxon>
        <taxon>Vertebrata</taxon>
        <taxon>Euteleostomi</taxon>
        <taxon>Mammalia</taxon>
        <taxon>Eutheria</taxon>
        <taxon>Euarchontoglires</taxon>
        <taxon>Glires</taxon>
        <taxon>Rodentia</taxon>
        <taxon>Myomorpha</taxon>
        <taxon>Muroidea</taxon>
        <taxon>Cricetidae</taxon>
        <taxon>Arvicolinae</taxon>
        <taxon>Myodes</taxon>
    </lineage>
</organism>
<evidence type="ECO:0000256" key="8">
    <source>
        <dbReference type="ARBA" id="ARBA00022679"/>
    </source>
</evidence>
<dbReference type="GO" id="GO:0016740">
    <property type="term" value="F:transferase activity"/>
    <property type="evidence" value="ECO:0007669"/>
    <property type="project" value="UniProtKB-KW"/>
</dbReference>
<comment type="pathway">
    <text evidence="4">Carbohydrate degradation; glycolysis; pyruvate from D-glyceraldehyde 3-phosphate: step 1/5.</text>
</comment>
<dbReference type="Pfam" id="PF02800">
    <property type="entry name" value="Gp_dh_C"/>
    <property type="match status" value="1"/>
</dbReference>
<dbReference type="Gene3D" id="3.30.360.10">
    <property type="entry name" value="Dihydrodipicolinate Reductase, domain 2"/>
    <property type="match status" value="1"/>
</dbReference>
<evidence type="ECO:0000256" key="5">
    <source>
        <dbReference type="ARBA" id="ARBA00007406"/>
    </source>
</evidence>
<keyword evidence="10" id="KW-0702">S-nitrosylation</keyword>
<keyword evidence="12" id="KW-0560">Oxidoreductase</keyword>
<accession>A0AAW0IPG3</accession>
<keyword evidence="9" id="KW-0053">Apoptosis</keyword>
<keyword evidence="23" id="KW-1185">Reference proteome</keyword>
<dbReference type="PANTHER" id="PTHR10836:SF111">
    <property type="entry name" value="GLYCERALDEHYDE-3-PHOSPHATE DEHYDROGENASE"/>
    <property type="match status" value="1"/>
</dbReference>
<evidence type="ECO:0000256" key="2">
    <source>
        <dbReference type="ARBA" id="ARBA00004245"/>
    </source>
</evidence>
<dbReference type="PRINTS" id="PR00078">
    <property type="entry name" value="G3PDHDRGNASE"/>
</dbReference>
<dbReference type="GO" id="GO:0005634">
    <property type="term" value="C:nucleus"/>
    <property type="evidence" value="ECO:0007669"/>
    <property type="project" value="UniProtKB-SubCell"/>
</dbReference>
<evidence type="ECO:0000256" key="18">
    <source>
        <dbReference type="ARBA" id="ARBA00046997"/>
    </source>
</evidence>
<evidence type="ECO:0000256" key="9">
    <source>
        <dbReference type="ARBA" id="ARBA00022703"/>
    </source>
</evidence>
<evidence type="ECO:0000256" key="12">
    <source>
        <dbReference type="ARBA" id="ARBA00023002"/>
    </source>
</evidence>
<keyword evidence="7" id="KW-0963">Cytoplasm</keyword>
<evidence type="ECO:0000256" key="11">
    <source>
        <dbReference type="ARBA" id="ARBA00022845"/>
    </source>
</evidence>
<gene>
    <name evidence="22" type="ORF">U0070_020837</name>
</gene>
<keyword evidence="8" id="KW-0808">Transferase</keyword>
<dbReference type="PANTHER" id="PTHR10836">
    <property type="entry name" value="GLYCERALDEHYDE 3-PHOSPHATE DEHYDROGENASE"/>
    <property type="match status" value="1"/>
</dbReference>
<evidence type="ECO:0000256" key="17">
    <source>
        <dbReference type="ARBA" id="ARBA00031890"/>
    </source>
</evidence>
<dbReference type="GO" id="GO:0005856">
    <property type="term" value="C:cytoskeleton"/>
    <property type="evidence" value="ECO:0007669"/>
    <property type="project" value="UniProtKB-SubCell"/>
</dbReference>
<dbReference type="SUPFAM" id="SSF55347">
    <property type="entry name" value="Glyceraldehyde-3-phosphate dehydrogenase-like, C-terminal domain"/>
    <property type="match status" value="1"/>
</dbReference>
<keyword evidence="15" id="KW-0206">Cytoskeleton</keyword>
<evidence type="ECO:0000256" key="10">
    <source>
        <dbReference type="ARBA" id="ARBA00022799"/>
    </source>
</evidence>
<dbReference type="AlphaFoldDB" id="A0AAW0IPG3"/>
<evidence type="ECO:0000256" key="15">
    <source>
        <dbReference type="ARBA" id="ARBA00023212"/>
    </source>
</evidence>
<evidence type="ECO:0000256" key="16">
    <source>
        <dbReference type="ARBA" id="ARBA00023242"/>
    </source>
</evidence>
<dbReference type="Proteomes" id="UP001488838">
    <property type="component" value="Unassembled WGS sequence"/>
</dbReference>
<dbReference type="GO" id="GO:0006096">
    <property type="term" value="P:glycolytic process"/>
    <property type="evidence" value="ECO:0007669"/>
    <property type="project" value="UniProtKB-KW"/>
</dbReference>
<dbReference type="GO" id="GO:0006417">
    <property type="term" value="P:regulation of translation"/>
    <property type="evidence" value="ECO:0007669"/>
    <property type="project" value="UniProtKB-KW"/>
</dbReference>
<keyword evidence="11" id="KW-0810">Translation regulation</keyword>
<evidence type="ECO:0000256" key="14">
    <source>
        <dbReference type="ARBA" id="ARBA00023152"/>
    </source>
</evidence>
<reference evidence="22 23" key="1">
    <citation type="journal article" date="2023" name="bioRxiv">
        <title>Conserved and derived expression patterns and positive selection on dental genes reveal complex evolutionary context of ever-growing rodent molars.</title>
        <authorList>
            <person name="Calamari Z.T."/>
            <person name="Song A."/>
            <person name="Cohen E."/>
            <person name="Akter M."/>
            <person name="Roy R.D."/>
            <person name="Hallikas O."/>
            <person name="Christensen M.M."/>
            <person name="Li P."/>
            <person name="Marangoni P."/>
            <person name="Jernvall J."/>
            <person name="Klein O.D."/>
        </authorList>
    </citation>
    <scope>NUCLEOTIDE SEQUENCE [LARGE SCALE GENOMIC DNA]</scope>
    <source>
        <strain evidence="22">V071</strain>
    </source>
</reference>
<comment type="catalytic activity">
    <reaction evidence="20">
        <text>S-nitroso-L-cysteinyl-[GAPDH] + L-cysteinyl-[protein] = L-cysteinyl-[GAPDH] + S-nitroso-L-cysteinyl-[protein]</text>
        <dbReference type="Rhea" id="RHEA:66684"/>
        <dbReference type="Rhea" id="RHEA-COMP:10131"/>
        <dbReference type="Rhea" id="RHEA-COMP:17089"/>
        <dbReference type="Rhea" id="RHEA-COMP:17090"/>
        <dbReference type="Rhea" id="RHEA-COMP:17091"/>
        <dbReference type="ChEBI" id="CHEBI:29950"/>
        <dbReference type="ChEBI" id="CHEBI:149494"/>
    </reaction>
    <physiologicalReaction direction="left-to-right" evidence="20">
        <dbReference type="Rhea" id="RHEA:66685"/>
    </physiologicalReaction>
</comment>
<comment type="catalytic activity">
    <reaction evidence="19">
        <text>D-glyceraldehyde 3-phosphate + phosphate + NAD(+) = (2R)-3-phospho-glyceroyl phosphate + NADH + H(+)</text>
        <dbReference type="Rhea" id="RHEA:10300"/>
        <dbReference type="ChEBI" id="CHEBI:15378"/>
        <dbReference type="ChEBI" id="CHEBI:43474"/>
        <dbReference type="ChEBI" id="CHEBI:57540"/>
        <dbReference type="ChEBI" id="CHEBI:57604"/>
        <dbReference type="ChEBI" id="CHEBI:57945"/>
        <dbReference type="ChEBI" id="CHEBI:59776"/>
        <dbReference type="EC" id="1.2.1.12"/>
    </reaction>
</comment>
<dbReference type="EMBL" id="JBBHLL010000103">
    <property type="protein sequence ID" value="KAK7816322.1"/>
    <property type="molecule type" value="Genomic_DNA"/>
</dbReference>
<protein>
    <recommendedName>
        <fullName evidence="6">glyceraldehyde-3-phosphate dehydrogenase (phosphorylating)</fullName>
        <ecNumber evidence="6">1.2.1.12</ecNumber>
    </recommendedName>
    <alternativeName>
        <fullName evidence="17">Peptidyl-cysteine S-nitrosylase GAPDH</fullName>
    </alternativeName>
</protein>
<dbReference type="InterPro" id="IPR020829">
    <property type="entry name" value="GlycerAld_3-P_DH_cat"/>
</dbReference>